<proteinExistence type="predicted"/>
<evidence type="ECO:0000256" key="1">
    <source>
        <dbReference type="ARBA" id="ARBA00004141"/>
    </source>
</evidence>
<protein>
    <recommendedName>
        <fullName evidence="7">MARVEL domain-containing protein</fullName>
    </recommendedName>
</protein>
<dbReference type="AlphaFoldDB" id="A0A5M8PDL1"/>
<feature type="compositionally biased region" description="Polar residues" evidence="5">
    <location>
        <begin position="178"/>
        <end position="192"/>
    </location>
</feature>
<feature type="region of interest" description="Disordered" evidence="5">
    <location>
        <begin position="264"/>
        <end position="335"/>
    </location>
</feature>
<dbReference type="PANTHER" id="PTHR37451:SF1">
    <property type="entry name" value="MARVEL DOMAIN-CONTAINING PROTEIN"/>
    <property type="match status" value="1"/>
</dbReference>
<evidence type="ECO:0000256" key="3">
    <source>
        <dbReference type="ARBA" id="ARBA00022989"/>
    </source>
</evidence>
<dbReference type="PANTHER" id="PTHR37451">
    <property type="entry name" value="MARVEL DOMAIN"/>
    <property type="match status" value="1"/>
</dbReference>
<dbReference type="Pfam" id="PF01284">
    <property type="entry name" value="MARVEL"/>
    <property type="match status" value="1"/>
</dbReference>
<keyword evidence="2 6" id="KW-0812">Transmembrane</keyword>
<gene>
    <name evidence="8" type="ORF">FRX48_09142</name>
</gene>
<feature type="region of interest" description="Disordered" evidence="5">
    <location>
        <begin position="177"/>
        <end position="197"/>
    </location>
</feature>
<comment type="caution">
    <text evidence="8">The sequence shown here is derived from an EMBL/GenBank/DDBJ whole genome shotgun (WGS) entry which is preliminary data.</text>
</comment>
<keyword evidence="3 6" id="KW-1133">Transmembrane helix</keyword>
<feature type="transmembrane region" description="Helical" evidence="6">
    <location>
        <begin position="20"/>
        <end position="41"/>
    </location>
</feature>
<dbReference type="GO" id="GO:0016020">
    <property type="term" value="C:membrane"/>
    <property type="evidence" value="ECO:0007669"/>
    <property type="project" value="UniProtKB-SubCell"/>
</dbReference>
<evidence type="ECO:0000256" key="2">
    <source>
        <dbReference type="ARBA" id="ARBA00022692"/>
    </source>
</evidence>
<reference evidence="8 9" key="1">
    <citation type="submission" date="2019-09" db="EMBL/GenBank/DDBJ databases">
        <title>The hologenome of the rock-dwelling lichen Lasallia pustulata.</title>
        <authorList>
            <person name="Greshake Tzovaras B."/>
            <person name="Segers F."/>
            <person name="Bicker A."/>
            <person name="Dal Grande F."/>
            <person name="Otte J."/>
            <person name="Hankeln T."/>
            <person name="Schmitt I."/>
            <person name="Ebersberger I."/>
        </authorList>
    </citation>
    <scope>NUCLEOTIDE SEQUENCE [LARGE SCALE GENOMIC DNA]</scope>
    <source>
        <strain evidence="8">A1-1</strain>
    </source>
</reference>
<evidence type="ECO:0000313" key="9">
    <source>
        <dbReference type="Proteomes" id="UP000324767"/>
    </source>
</evidence>
<dbReference type="OrthoDB" id="5429013at2759"/>
<dbReference type="EMBL" id="VXIT01000020">
    <property type="protein sequence ID" value="KAA6407076.1"/>
    <property type="molecule type" value="Genomic_DNA"/>
</dbReference>
<name>A0A5M8PDL1_9LECA</name>
<feature type="domain" description="MARVEL" evidence="7">
    <location>
        <begin position="17"/>
        <end position="121"/>
    </location>
</feature>
<evidence type="ECO:0000256" key="6">
    <source>
        <dbReference type="SAM" id="Phobius"/>
    </source>
</evidence>
<evidence type="ECO:0000256" key="5">
    <source>
        <dbReference type="SAM" id="MobiDB-lite"/>
    </source>
</evidence>
<dbReference type="InterPro" id="IPR008253">
    <property type="entry name" value="Marvel"/>
</dbReference>
<sequence>MARPSLNTTGLLHPGSWLMLAIRIIQFILAIAALGVTGSLVSAVKSYFQYLEFDGDGSAHKCSAPGRLDYNIFCGVITILALIYLAVSAKLLFHIPIVKYSHLAIDACLFIFWLAAAATASTVFLEDLCGICGYTYYLDFFDEFSQAYDFTCCCVDFDSCCDSADVSRKRQLLGKRASGQTSSIKNTQSNNVKAGKKAGSAGGKWAARKGLDAVLCVLFFITLAAVAYFIWSGRRATRSAPTAPRTDAKAAEPTKDGIALEHQSQPVPAPAPHYSEQQPHDSIYHDQTGFQQTGGTFDHKPQYSEQQPHRGIHHDQTGFQQTGGTFDHNQDPYQAMQPGFEQHHEAHGGPERLNNTYAGV</sequence>
<feature type="transmembrane region" description="Helical" evidence="6">
    <location>
        <begin position="103"/>
        <end position="125"/>
    </location>
</feature>
<evidence type="ECO:0000313" key="8">
    <source>
        <dbReference type="EMBL" id="KAA6407076.1"/>
    </source>
</evidence>
<evidence type="ECO:0000259" key="7">
    <source>
        <dbReference type="Pfam" id="PF01284"/>
    </source>
</evidence>
<comment type="subcellular location">
    <subcellularLocation>
        <location evidence="1">Membrane</location>
        <topology evidence="1">Multi-pass membrane protein</topology>
    </subcellularLocation>
</comment>
<dbReference type="Proteomes" id="UP000324767">
    <property type="component" value="Unassembled WGS sequence"/>
</dbReference>
<feature type="region of interest" description="Disordered" evidence="5">
    <location>
        <begin position="341"/>
        <end position="360"/>
    </location>
</feature>
<feature type="compositionally biased region" description="Basic and acidic residues" evidence="5">
    <location>
        <begin position="341"/>
        <end position="350"/>
    </location>
</feature>
<evidence type="ECO:0000256" key="4">
    <source>
        <dbReference type="ARBA" id="ARBA00023136"/>
    </source>
</evidence>
<keyword evidence="4 6" id="KW-0472">Membrane</keyword>
<feature type="transmembrane region" description="Helical" evidence="6">
    <location>
        <begin position="213"/>
        <end position="231"/>
    </location>
</feature>
<feature type="transmembrane region" description="Helical" evidence="6">
    <location>
        <begin position="70"/>
        <end position="97"/>
    </location>
</feature>
<organism evidence="8 9">
    <name type="scientific">Lasallia pustulata</name>
    <dbReference type="NCBI Taxonomy" id="136370"/>
    <lineage>
        <taxon>Eukaryota</taxon>
        <taxon>Fungi</taxon>
        <taxon>Dikarya</taxon>
        <taxon>Ascomycota</taxon>
        <taxon>Pezizomycotina</taxon>
        <taxon>Lecanoromycetes</taxon>
        <taxon>OSLEUM clade</taxon>
        <taxon>Umbilicariomycetidae</taxon>
        <taxon>Umbilicariales</taxon>
        <taxon>Umbilicariaceae</taxon>
        <taxon>Lasallia</taxon>
    </lineage>
</organism>
<accession>A0A5M8PDL1</accession>